<dbReference type="EMBL" id="REFH01000010">
    <property type="protein sequence ID" value="RMA75003.1"/>
    <property type="molecule type" value="Genomic_DNA"/>
</dbReference>
<evidence type="ECO:0000313" key="2">
    <source>
        <dbReference type="EMBL" id="RMA75003.1"/>
    </source>
</evidence>
<dbReference type="InterPro" id="IPR035901">
    <property type="entry name" value="GIY-YIG_endonuc_sf"/>
</dbReference>
<protein>
    <submittedName>
        <fullName evidence="2">Putative endonuclease</fullName>
    </submittedName>
</protein>
<keyword evidence="3" id="KW-1185">Reference proteome</keyword>
<dbReference type="CDD" id="cd10449">
    <property type="entry name" value="GIY-YIG_SLX1_like"/>
    <property type="match status" value="1"/>
</dbReference>
<dbReference type="Pfam" id="PF01541">
    <property type="entry name" value="GIY-YIG"/>
    <property type="match status" value="1"/>
</dbReference>
<dbReference type="RefSeq" id="WP_245980899.1">
    <property type="nucleotide sequence ID" value="NZ_REFH01000010.1"/>
</dbReference>
<reference evidence="2 3" key="1">
    <citation type="submission" date="2018-10" db="EMBL/GenBank/DDBJ databases">
        <title>Genomic Encyclopedia of Archaeal and Bacterial Type Strains, Phase II (KMG-II): from individual species to whole genera.</title>
        <authorList>
            <person name="Goeker M."/>
        </authorList>
    </citation>
    <scope>NUCLEOTIDE SEQUENCE [LARGE SCALE GENOMIC DNA]</scope>
    <source>
        <strain evidence="2 3">DSM 19727</strain>
    </source>
</reference>
<sequence length="82" mass="9771">MHMYVVYILFSNTSLKFYTGQTDNLENRLYRHNAGLSLSTKYGKPWELIYKIELVDRSQAVKLETKIKKRGAKRYLEDIRLL</sequence>
<keyword evidence="2" id="KW-0378">Hydrolase</keyword>
<dbReference type="InterPro" id="IPR000305">
    <property type="entry name" value="GIY-YIG_endonuc"/>
</dbReference>
<organism evidence="2 3">
    <name type="scientific">Flavobacterium weaverense</name>
    <dbReference type="NCBI Taxonomy" id="271156"/>
    <lineage>
        <taxon>Bacteria</taxon>
        <taxon>Pseudomonadati</taxon>
        <taxon>Bacteroidota</taxon>
        <taxon>Flavobacteriia</taxon>
        <taxon>Flavobacteriales</taxon>
        <taxon>Flavobacteriaceae</taxon>
        <taxon>Flavobacterium</taxon>
    </lineage>
</organism>
<dbReference type="Gene3D" id="3.40.1440.10">
    <property type="entry name" value="GIY-YIG endonuclease"/>
    <property type="match status" value="1"/>
</dbReference>
<keyword evidence="2" id="KW-0540">Nuclease</keyword>
<dbReference type="SUPFAM" id="SSF82771">
    <property type="entry name" value="GIY-YIG endonuclease"/>
    <property type="match status" value="1"/>
</dbReference>
<comment type="caution">
    <text evidence="2">The sequence shown here is derived from an EMBL/GenBank/DDBJ whole genome shotgun (WGS) entry which is preliminary data.</text>
</comment>
<accession>A0A3L9ZQC8</accession>
<dbReference type="GO" id="GO:0004519">
    <property type="term" value="F:endonuclease activity"/>
    <property type="evidence" value="ECO:0007669"/>
    <property type="project" value="UniProtKB-KW"/>
</dbReference>
<dbReference type="PROSITE" id="PS50164">
    <property type="entry name" value="GIY_YIG"/>
    <property type="match status" value="1"/>
</dbReference>
<name>A0A3L9ZQC8_9FLAO</name>
<keyword evidence="2" id="KW-0255">Endonuclease</keyword>
<feature type="domain" description="GIY-YIG" evidence="1">
    <location>
        <begin position="2"/>
        <end position="77"/>
    </location>
</feature>
<dbReference type="AlphaFoldDB" id="A0A3L9ZQC8"/>
<proteinExistence type="predicted"/>
<dbReference type="Proteomes" id="UP000280368">
    <property type="component" value="Unassembled WGS sequence"/>
</dbReference>
<gene>
    <name evidence="2" type="ORF">BC961_2347</name>
</gene>
<evidence type="ECO:0000313" key="3">
    <source>
        <dbReference type="Proteomes" id="UP000280368"/>
    </source>
</evidence>
<evidence type="ECO:0000259" key="1">
    <source>
        <dbReference type="PROSITE" id="PS50164"/>
    </source>
</evidence>